<dbReference type="PANTHER" id="PTHR30588">
    <property type="entry name" value="BRANCHED-CHAIN AMINO ACID TRANSPORT SYSTEM 2 CARRIER PROTEIN"/>
    <property type="match status" value="1"/>
</dbReference>
<dbReference type="GO" id="GO:0015190">
    <property type="term" value="F:L-leucine transmembrane transporter activity"/>
    <property type="evidence" value="ECO:0007669"/>
    <property type="project" value="TreeGrafter"/>
</dbReference>
<keyword evidence="11" id="KW-1185">Reference proteome</keyword>
<evidence type="ECO:0000256" key="7">
    <source>
        <dbReference type="ARBA" id="ARBA00022989"/>
    </source>
</evidence>
<feature type="transmembrane region" description="Helical" evidence="9">
    <location>
        <begin position="240"/>
        <end position="262"/>
    </location>
</feature>
<dbReference type="InterPro" id="IPR004685">
    <property type="entry name" value="Brnchd-chn_aa_trnsp_Livcs"/>
</dbReference>
<feature type="transmembrane region" description="Helical" evidence="9">
    <location>
        <begin position="420"/>
        <end position="437"/>
    </location>
</feature>
<dbReference type="GO" id="GO:0015818">
    <property type="term" value="P:isoleucine transport"/>
    <property type="evidence" value="ECO:0007669"/>
    <property type="project" value="TreeGrafter"/>
</dbReference>
<feature type="transmembrane region" description="Helical" evidence="9">
    <location>
        <begin position="350"/>
        <end position="371"/>
    </location>
</feature>
<feature type="transmembrane region" description="Helical" evidence="9">
    <location>
        <begin position="282"/>
        <end position="315"/>
    </location>
</feature>
<feature type="transmembrane region" description="Helical" evidence="9">
    <location>
        <begin position="26"/>
        <end position="44"/>
    </location>
</feature>
<evidence type="ECO:0000256" key="8">
    <source>
        <dbReference type="ARBA" id="ARBA00023136"/>
    </source>
</evidence>
<dbReference type="STRING" id="550447.SAMN05428946_0680"/>
<feature type="transmembrane region" description="Helical" evidence="9">
    <location>
        <begin position="383"/>
        <end position="408"/>
    </location>
</feature>
<evidence type="ECO:0000256" key="3">
    <source>
        <dbReference type="ARBA" id="ARBA00022448"/>
    </source>
</evidence>
<proteinExistence type="inferred from homology"/>
<evidence type="ECO:0000256" key="4">
    <source>
        <dbReference type="ARBA" id="ARBA00022475"/>
    </source>
</evidence>
<dbReference type="Pfam" id="PF05525">
    <property type="entry name" value="Branch_AA_trans"/>
    <property type="match status" value="1"/>
</dbReference>
<evidence type="ECO:0000256" key="1">
    <source>
        <dbReference type="ARBA" id="ARBA00004651"/>
    </source>
</evidence>
<dbReference type="NCBIfam" id="TIGR00796">
    <property type="entry name" value="livcs"/>
    <property type="match status" value="1"/>
</dbReference>
<dbReference type="GO" id="GO:0005304">
    <property type="term" value="F:L-valine transmembrane transporter activity"/>
    <property type="evidence" value="ECO:0007669"/>
    <property type="project" value="TreeGrafter"/>
</dbReference>
<keyword evidence="6 9" id="KW-0029">Amino-acid transport</keyword>
<feature type="transmembrane region" description="Helical" evidence="9">
    <location>
        <begin position="92"/>
        <end position="113"/>
    </location>
</feature>
<keyword evidence="3 9" id="KW-0813">Transport</keyword>
<feature type="transmembrane region" description="Helical" evidence="9">
    <location>
        <begin position="56"/>
        <end position="80"/>
    </location>
</feature>
<keyword evidence="4" id="KW-1003">Cell membrane</keyword>
<feature type="transmembrane region" description="Helical" evidence="9">
    <location>
        <begin position="204"/>
        <end position="228"/>
    </location>
</feature>
<reference evidence="11" key="1">
    <citation type="submission" date="2017-01" db="EMBL/GenBank/DDBJ databases">
        <authorList>
            <person name="Varghese N."/>
            <person name="Submissions S."/>
        </authorList>
    </citation>
    <scope>NUCLEOTIDE SEQUENCE [LARGE SCALE GENOMIC DNA]</scope>
    <source>
        <strain evidence="11">MNA4</strain>
    </source>
</reference>
<name>A0A1U7PI17_9BACI</name>
<dbReference type="PANTHER" id="PTHR30588:SF0">
    <property type="entry name" value="BRANCHED-CHAIN AMINO ACID PERMEASE BRNQ"/>
    <property type="match status" value="1"/>
</dbReference>
<evidence type="ECO:0000256" key="9">
    <source>
        <dbReference type="RuleBase" id="RU362122"/>
    </source>
</evidence>
<comment type="similarity">
    <text evidence="2 9">Belongs to the branched chain amino acid transporter family.</text>
</comment>
<dbReference type="GO" id="GO:0005886">
    <property type="term" value="C:plasma membrane"/>
    <property type="evidence" value="ECO:0007669"/>
    <property type="project" value="UniProtKB-SubCell"/>
</dbReference>
<feature type="transmembrane region" description="Helical" evidence="9">
    <location>
        <begin position="327"/>
        <end position="344"/>
    </location>
</feature>
<feature type="transmembrane region" description="Helical" evidence="9">
    <location>
        <begin position="163"/>
        <end position="184"/>
    </location>
</feature>
<evidence type="ECO:0000313" key="10">
    <source>
        <dbReference type="EMBL" id="SIT71066.1"/>
    </source>
</evidence>
<evidence type="ECO:0000256" key="5">
    <source>
        <dbReference type="ARBA" id="ARBA00022692"/>
    </source>
</evidence>
<keyword evidence="8 9" id="KW-0472">Membrane</keyword>
<protein>
    <recommendedName>
        <fullName evidence="9">Branched-chain amino acid transport system carrier protein</fullName>
    </recommendedName>
</protein>
<feature type="transmembrane region" description="Helical" evidence="9">
    <location>
        <begin position="133"/>
        <end position="151"/>
    </location>
</feature>
<dbReference type="GO" id="GO:0015188">
    <property type="term" value="F:L-isoleucine transmembrane transporter activity"/>
    <property type="evidence" value="ECO:0007669"/>
    <property type="project" value="TreeGrafter"/>
</dbReference>
<dbReference type="EMBL" id="FTPL01000001">
    <property type="protein sequence ID" value="SIT71066.1"/>
    <property type="molecule type" value="Genomic_DNA"/>
</dbReference>
<evidence type="ECO:0000256" key="6">
    <source>
        <dbReference type="ARBA" id="ARBA00022970"/>
    </source>
</evidence>
<comment type="function">
    <text evidence="9">Component of the transport system for branched-chain amino acids.</text>
</comment>
<dbReference type="Proteomes" id="UP000187550">
    <property type="component" value="Unassembled WGS sequence"/>
</dbReference>
<comment type="subcellular location">
    <subcellularLocation>
        <location evidence="1 9">Cell membrane</location>
        <topology evidence="1 9">Multi-pass membrane protein</topology>
    </subcellularLocation>
</comment>
<keyword evidence="7 9" id="KW-1133">Transmembrane helix</keyword>
<organism evidence="10 11">
    <name type="scientific">Edaphobacillus lindanitolerans</name>
    <dbReference type="NCBI Taxonomy" id="550447"/>
    <lineage>
        <taxon>Bacteria</taxon>
        <taxon>Bacillati</taxon>
        <taxon>Bacillota</taxon>
        <taxon>Bacilli</taxon>
        <taxon>Bacillales</taxon>
        <taxon>Bacillaceae</taxon>
        <taxon>Edaphobacillus</taxon>
    </lineage>
</organism>
<evidence type="ECO:0000313" key="11">
    <source>
        <dbReference type="Proteomes" id="UP000187550"/>
    </source>
</evidence>
<dbReference type="AlphaFoldDB" id="A0A1U7PI17"/>
<sequence>MVLESDCTVLVQKEVISMSKTLQHSIILGFALFALYFGAGNLIFPPTIGLSSGDGWISAMIGFSVTGIVLPLLAVLAILNAGGKFENLTRPIAPWFHTAFNLLLMVGIGVFVTIPRMAATTHELGAGVLLPSLPPWITVLLFFAVTFFFAMDQSNVIDRIGKYLTPVLVIILLVIVGKGLLFPIGTPVETGTENPFSMAFLSAYQTGDVVTGVLCAPIFLAAIAGYGYTGRKARKMAIGGILIAGAGLLVVYGGLLVIGAGASGTLGAGMSDTALVKELVDLLLGGSGALALAVAIALACLTSTIGVVAVIAQFLGHLFKDRLTYRVWVLIICVVSASVAMLGVGRIIDYTMWIFTLLYPVAIVLVFLGVFNRFIPNAGVYQGAILLTIAVSAMETLKGFGIGLSVIAPVLGSLPFGTSGFAWFIPALAGAVGGYVIHRFLIGGRISGGDTLKGQAGD</sequence>
<dbReference type="GO" id="GO:0015820">
    <property type="term" value="P:L-leucine transport"/>
    <property type="evidence" value="ECO:0007669"/>
    <property type="project" value="TreeGrafter"/>
</dbReference>
<evidence type="ECO:0000256" key="2">
    <source>
        <dbReference type="ARBA" id="ARBA00008540"/>
    </source>
</evidence>
<keyword evidence="5 9" id="KW-0812">Transmembrane</keyword>
<accession>A0A1U7PI17</accession>
<gene>
    <name evidence="10" type="ORF">SAMN05428946_0680</name>
</gene>